<feature type="transmembrane region" description="Helical" evidence="7">
    <location>
        <begin position="180"/>
        <end position="198"/>
    </location>
</feature>
<feature type="binding site" evidence="5">
    <location>
        <position position="179"/>
    </location>
    <ligand>
        <name>chlorophyll a</name>
        <dbReference type="ChEBI" id="CHEBI:58416"/>
        <label>1</label>
    </ligand>
</feature>
<keyword evidence="4" id="KW-0934">Plastid</keyword>
<keyword evidence="7" id="KW-1133">Transmembrane helix</keyword>
<comment type="subcellular location">
    <subcellularLocation>
        <location evidence="1">Plastid</location>
        <location evidence="1">Chloroplast</location>
    </subcellularLocation>
</comment>
<evidence type="ECO:0000313" key="9">
    <source>
        <dbReference type="EMBL" id="CAL1127019.1"/>
    </source>
</evidence>
<keyword evidence="7" id="KW-0812">Transmembrane</keyword>
<feature type="binding site" description="axial binding residue" evidence="5">
    <location>
        <position position="181"/>
    </location>
    <ligand>
        <name>chlorophyll b</name>
        <dbReference type="ChEBI" id="CHEBI:61721"/>
        <label>1</label>
    </ligand>
    <ligandPart>
        <name>Mg</name>
        <dbReference type="ChEBI" id="CHEBI:25107"/>
    </ligandPart>
</feature>
<feature type="transmembrane region" description="Helical" evidence="7">
    <location>
        <begin position="210"/>
        <end position="230"/>
    </location>
</feature>
<evidence type="ECO:0000256" key="2">
    <source>
        <dbReference type="ARBA" id="ARBA00022528"/>
    </source>
</evidence>
<dbReference type="InterPro" id="IPR001344">
    <property type="entry name" value="Chloro_AB-bd_pln"/>
</dbReference>
<feature type="compositionally biased region" description="Low complexity" evidence="6">
    <location>
        <begin position="111"/>
        <end position="132"/>
    </location>
</feature>
<dbReference type="SUPFAM" id="SSF103511">
    <property type="entry name" value="Chlorophyll a-b binding protein"/>
    <property type="match status" value="1"/>
</dbReference>
<name>A0A9P1BHM8_9DINO</name>
<evidence type="ECO:0000256" key="5">
    <source>
        <dbReference type="PIRSR" id="PIRSR601344-1"/>
    </source>
</evidence>
<keyword evidence="10" id="KW-1185">Reference proteome</keyword>
<dbReference type="Gene3D" id="1.10.3460.10">
    <property type="entry name" value="Chlorophyll a/b binding protein domain"/>
    <property type="match status" value="1"/>
</dbReference>
<dbReference type="OrthoDB" id="437996at2759"/>
<reference evidence="8" key="1">
    <citation type="submission" date="2022-10" db="EMBL/GenBank/DDBJ databases">
        <authorList>
            <person name="Chen Y."/>
            <person name="Dougan E. K."/>
            <person name="Chan C."/>
            <person name="Rhodes N."/>
            <person name="Thang M."/>
        </authorList>
    </citation>
    <scope>NUCLEOTIDE SEQUENCE</scope>
</reference>
<evidence type="ECO:0000256" key="6">
    <source>
        <dbReference type="SAM" id="MobiDB-lite"/>
    </source>
</evidence>
<dbReference type="EMBL" id="CAMXCT010000090">
    <property type="protein sequence ID" value="CAI3973644.1"/>
    <property type="molecule type" value="Genomic_DNA"/>
</dbReference>
<dbReference type="GO" id="GO:0016168">
    <property type="term" value="F:chlorophyll binding"/>
    <property type="evidence" value="ECO:0007669"/>
    <property type="project" value="UniProtKB-KW"/>
</dbReference>
<keyword evidence="5" id="KW-0148">Chlorophyll</keyword>
<evidence type="ECO:0000256" key="1">
    <source>
        <dbReference type="ARBA" id="ARBA00004229"/>
    </source>
</evidence>
<dbReference type="GO" id="GO:0016020">
    <property type="term" value="C:membrane"/>
    <property type="evidence" value="ECO:0007669"/>
    <property type="project" value="InterPro"/>
</dbReference>
<feature type="region of interest" description="Disordered" evidence="6">
    <location>
        <begin position="79"/>
        <end position="145"/>
    </location>
</feature>
<dbReference type="EMBL" id="CAMXCT030000090">
    <property type="protein sequence ID" value="CAL4760956.1"/>
    <property type="molecule type" value="Genomic_DNA"/>
</dbReference>
<organism evidence="8">
    <name type="scientific">Cladocopium goreaui</name>
    <dbReference type="NCBI Taxonomy" id="2562237"/>
    <lineage>
        <taxon>Eukaryota</taxon>
        <taxon>Sar</taxon>
        <taxon>Alveolata</taxon>
        <taxon>Dinophyceae</taxon>
        <taxon>Suessiales</taxon>
        <taxon>Symbiodiniaceae</taxon>
        <taxon>Cladocopium</taxon>
    </lineage>
</organism>
<feature type="transmembrane region" description="Helical" evidence="7">
    <location>
        <begin position="53"/>
        <end position="71"/>
    </location>
</feature>
<keyword evidence="7" id="KW-0472">Membrane</keyword>
<feature type="binding site" evidence="5">
    <location>
        <position position="273"/>
    </location>
    <ligand>
        <name>chlorophyll a</name>
        <dbReference type="ChEBI" id="CHEBI:58416"/>
        <label>1</label>
    </ligand>
</feature>
<dbReference type="PANTHER" id="PTHR21649">
    <property type="entry name" value="CHLOROPHYLL A/B BINDING PROTEIN"/>
    <property type="match status" value="1"/>
</dbReference>
<protein>
    <submittedName>
        <fullName evidence="8">Uncharacterized protein</fullName>
    </submittedName>
</protein>
<feature type="binding site" description="axial binding residue" evidence="5">
    <location>
        <position position="176"/>
    </location>
    <ligand>
        <name>chlorophyll b</name>
        <dbReference type="ChEBI" id="CHEBI:61721"/>
        <label>3</label>
    </ligand>
    <ligandPart>
        <name>Mg</name>
        <dbReference type="ChEBI" id="CHEBI:25107"/>
    </ligandPart>
</feature>
<proteinExistence type="predicted"/>
<evidence type="ECO:0000256" key="3">
    <source>
        <dbReference type="ARBA" id="ARBA00022531"/>
    </source>
</evidence>
<evidence type="ECO:0000256" key="7">
    <source>
        <dbReference type="SAM" id="Phobius"/>
    </source>
</evidence>
<keyword evidence="2" id="KW-0150">Chloroplast</keyword>
<dbReference type="EMBL" id="CAMXCT020000090">
    <property type="protein sequence ID" value="CAL1127019.1"/>
    <property type="molecule type" value="Genomic_DNA"/>
</dbReference>
<dbReference type="Pfam" id="PF00504">
    <property type="entry name" value="Chloroa_b-bind"/>
    <property type="match status" value="1"/>
</dbReference>
<feature type="compositionally biased region" description="Basic and acidic residues" evidence="6">
    <location>
        <begin position="82"/>
        <end position="109"/>
    </location>
</feature>
<feature type="binding site" evidence="5">
    <location>
        <position position="268"/>
    </location>
    <ligand>
        <name>chlorophyll a</name>
        <dbReference type="ChEBI" id="CHEBI:58416"/>
        <label>1</label>
    </ligand>
</feature>
<dbReference type="InterPro" id="IPR022796">
    <property type="entry name" value="Chloroa_b-bind"/>
</dbReference>
<dbReference type="Proteomes" id="UP001152797">
    <property type="component" value="Unassembled WGS sequence"/>
</dbReference>
<sequence>MGRVKGAAVLAVGGGLCLAPSFVPLLSSSSEVRAGGHVGPEPQTSFMAAGPRSPGAGMPVALVGTAALLAVRSTRMVRRAKKEKEPASAAEEAEKVEAAPKESVADKAAKASGTDSAEASASGSAEVDTTESPPEPEETKPTGFKGAVGALPPLGFWDPAKLCKSEEDFRKFRVAELKHGRVAMMAALGAVVQHFITFPGFDDVPRGMDALTDGTGLFGFLLLVAGSGYLELEQWDQKADAEPGNFGDPLGLAEKKIGGYDDEWRNKELNNGRFAMFAAMGIILAENETGLDAVEQIFGI</sequence>
<accession>A0A9P1BHM8</accession>
<feature type="binding site" evidence="5">
    <location>
        <position position="267"/>
    </location>
    <ligand>
        <name>chlorophyll a</name>
        <dbReference type="ChEBI" id="CHEBI:58416"/>
        <label>1</label>
    </ligand>
</feature>
<evidence type="ECO:0000313" key="10">
    <source>
        <dbReference type="Proteomes" id="UP001152797"/>
    </source>
</evidence>
<gene>
    <name evidence="8" type="ORF">C1SCF055_LOCUS2131</name>
</gene>
<dbReference type="AlphaFoldDB" id="A0A9P1BHM8"/>
<keyword evidence="3" id="KW-0602">Photosynthesis</keyword>
<keyword evidence="5" id="KW-0157">Chromophore</keyword>
<evidence type="ECO:0000256" key="4">
    <source>
        <dbReference type="ARBA" id="ARBA00022640"/>
    </source>
</evidence>
<comment type="caution">
    <text evidence="8">The sequence shown here is derived from an EMBL/GenBank/DDBJ whole genome shotgun (WGS) entry which is preliminary data.</text>
</comment>
<dbReference type="GO" id="GO:0009765">
    <property type="term" value="P:photosynthesis, light harvesting"/>
    <property type="evidence" value="ECO:0007669"/>
    <property type="project" value="InterPro"/>
</dbReference>
<dbReference type="GO" id="GO:0009507">
    <property type="term" value="C:chloroplast"/>
    <property type="evidence" value="ECO:0007669"/>
    <property type="project" value="UniProtKB-SubCell"/>
</dbReference>
<feature type="binding site" evidence="5">
    <location>
        <position position="271"/>
    </location>
    <ligand>
        <name>chlorophyll a</name>
        <dbReference type="ChEBI" id="CHEBI:58416"/>
        <label>1</label>
    </ligand>
</feature>
<feature type="binding site" evidence="5">
    <location>
        <position position="157"/>
    </location>
    <ligand>
        <name>chlorophyll a</name>
        <dbReference type="ChEBI" id="CHEBI:58416"/>
        <label>1</label>
    </ligand>
</feature>
<reference evidence="9" key="2">
    <citation type="submission" date="2024-04" db="EMBL/GenBank/DDBJ databases">
        <authorList>
            <person name="Chen Y."/>
            <person name="Shah S."/>
            <person name="Dougan E. K."/>
            <person name="Thang M."/>
            <person name="Chan C."/>
        </authorList>
    </citation>
    <scope>NUCLEOTIDE SEQUENCE [LARGE SCALE GENOMIC DNA]</scope>
</reference>
<evidence type="ECO:0000313" key="8">
    <source>
        <dbReference type="EMBL" id="CAI3973644.1"/>
    </source>
</evidence>